<dbReference type="GO" id="GO:0006888">
    <property type="term" value="P:endoplasmic reticulum to Golgi vesicle-mediated transport"/>
    <property type="evidence" value="ECO:0007669"/>
    <property type="project" value="TreeGrafter"/>
</dbReference>
<dbReference type="GO" id="GO:0005737">
    <property type="term" value="C:cytoplasm"/>
    <property type="evidence" value="ECO:0007669"/>
    <property type="project" value="GOC"/>
</dbReference>
<dbReference type="PANTHER" id="PTHR34009">
    <property type="entry name" value="PROTEIN STAR"/>
    <property type="match status" value="1"/>
</dbReference>
<evidence type="ECO:0000313" key="3">
    <source>
        <dbReference type="Proteomes" id="UP000237640"/>
    </source>
</evidence>
<dbReference type="Pfam" id="PF05050">
    <property type="entry name" value="Methyltransf_21"/>
    <property type="match status" value="1"/>
</dbReference>
<dbReference type="GO" id="GO:0005886">
    <property type="term" value="C:plasma membrane"/>
    <property type="evidence" value="ECO:0007669"/>
    <property type="project" value="TreeGrafter"/>
</dbReference>
<organism evidence="2 3">
    <name type="scientific">Flagellimonas meridianipacifica</name>
    <dbReference type="NCBI Taxonomy" id="1080225"/>
    <lineage>
        <taxon>Bacteria</taxon>
        <taxon>Pseudomonadati</taxon>
        <taxon>Bacteroidota</taxon>
        <taxon>Flavobacteriia</taxon>
        <taxon>Flavobacteriales</taxon>
        <taxon>Flavobacteriaceae</taxon>
        <taxon>Flagellimonas</taxon>
    </lineage>
</organism>
<keyword evidence="3" id="KW-1185">Reference proteome</keyword>
<dbReference type="OrthoDB" id="9812600at2"/>
<proteinExistence type="predicted"/>
<accession>A0A2T0MA70</accession>
<dbReference type="NCBIfam" id="TIGR01444">
    <property type="entry name" value="fkbM_fam"/>
    <property type="match status" value="1"/>
</dbReference>
<keyword evidence="2" id="KW-0489">Methyltransferase</keyword>
<sequence length="275" mass="31624">MNFKKTVKNLTLTLLGLDPGFMKLYYRFFYRPKAGSIAQIMEERAKDISEFYFLQIGGNDGFVNDPIFKLVKRLSWKGIIVEPQKEVFTKKLSKTYRFEKNTILENIAIAEKTGVKQLYKLGFTNSRWATGLATFNCDTLQYQIDRNYVSDMARKEGIPLPENKDDYIVTEEVNCSTIHDLLAKHHVKKLDLLQIDTEGFDYEIIKNIDFSSVKPAMISFENDHLSESDIMECEELLTSNGYSVEHIGVDSIALLDIEPNKEQKTSQMSLDKIEA</sequence>
<comment type="caution">
    <text evidence="2">The sequence shown here is derived from an EMBL/GenBank/DDBJ whole genome shotgun (WGS) entry which is preliminary data.</text>
</comment>
<dbReference type="Proteomes" id="UP000237640">
    <property type="component" value="Unassembled WGS sequence"/>
</dbReference>
<dbReference type="EMBL" id="PVYX01000002">
    <property type="protein sequence ID" value="PRX54373.1"/>
    <property type="molecule type" value="Genomic_DNA"/>
</dbReference>
<keyword evidence="2" id="KW-0808">Transferase</keyword>
<dbReference type="InterPro" id="IPR053202">
    <property type="entry name" value="EGF_Rcpt_Signaling_Reg"/>
</dbReference>
<evidence type="ECO:0000313" key="2">
    <source>
        <dbReference type="EMBL" id="PRX54373.1"/>
    </source>
</evidence>
<feature type="domain" description="Methyltransferase FkbM" evidence="1">
    <location>
        <begin position="55"/>
        <end position="243"/>
    </location>
</feature>
<gene>
    <name evidence="2" type="ORF">CLV81_2773</name>
</gene>
<dbReference type="Gene3D" id="3.40.50.150">
    <property type="entry name" value="Vaccinia Virus protein VP39"/>
    <property type="match status" value="1"/>
</dbReference>
<name>A0A2T0MA70_9FLAO</name>
<dbReference type="RefSeq" id="WP_106145658.1">
    <property type="nucleotide sequence ID" value="NZ_PVYX01000002.1"/>
</dbReference>
<dbReference type="GO" id="GO:0032259">
    <property type="term" value="P:methylation"/>
    <property type="evidence" value="ECO:0007669"/>
    <property type="project" value="UniProtKB-KW"/>
</dbReference>
<evidence type="ECO:0000259" key="1">
    <source>
        <dbReference type="Pfam" id="PF05050"/>
    </source>
</evidence>
<dbReference type="InterPro" id="IPR006342">
    <property type="entry name" value="FkbM_mtfrase"/>
</dbReference>
<dbReference type="PANTHER" id="PTHR34009:SF2">
    <property type="entry name" value="PROTEIN STAR"/>
    <property type="match status" value="1"/>
</dbReference>
<dbReference type="GO" id="GO:0008168">
    <property type="term" value="F:methyltransferase activity"/>
    <property type="evidence" value="ECO:0007669"/>
    <property type="project" value="UniProtKB-KW"/>
</dbReference>
<dbReference type="SUPFAM" id="SSF53335">
    <property type="entry name" value="S-adenosyl-L-methionine-dependent methyltransferases"/>
    <property type="match status" value="1"/>
</dbReference>
<dbReference type="InterPro" id="IPR029063">
    <property type="entry name" value="SAM-dependent_MTases_sf"/>
</dbReference>
<reference evidence="2 3" key="1">
    <citation type="submission" date="2018-03" db="EMBL/GenBank/DDBJ databases">
        <title>Genomic Encyclopedia of Archaeal and Bacterial Type Strains, Phase II (KMG-II): from individual species to whole genera.</title>
        <authorList>
            <person name="Goeker M."/>
        </authorList>
    </citation>
    <scope>NUCLEOTIDE SEQUENCE [LARGE SCALE GENOMIC DNA]</scope>
    <source>
        <strain evidence="2 3">DSM 25027</strain>
    </source>
</reference>
<protein>
    <submittedName>
        <fullName evidence="2">FkbM family methyltransferase</fullName>
    </submittedName>
</protein>
<dbReference type="GO" id="GO:0016197">
    <property type="term" value="P:endosomal transport"/>
    <property type="evidence" value="ECO:0007669"/>
    <property type="project" value="TreeGrafter"/>
</dbReference>
<dbReference type="AlphaFoldDB" id="A0A2T0MA70"/>